<dbReference type="InterPro" id="IPR000312">
    <property type="entry name" value="Glycosyl_Trfase_fam3"/>
</dbReference>
<evidence type="ECO:0000256" key="7">
    <source>
        <dbReference type="ARBA" id="ARBA00023141"/>
    </source>
</evidence>
<evidence type="ECO:0000256" key="2">
    <source>
        <dbReference type="ARBA" id="ARBA00011948"/>
    </source>
</evidence>
<evidence type="ECO:0000259" key="9">
    <source>
        <dbReference type="Pfam" id="PF02885"/>
    </source>
</evidence>
<accession>A0A6J7SL21</accession>
<feature type="domain" description="Glycosyl transferase family 3" evidence="8">
    <location>
        <begin position="77"/>
        <end position="345"/>
    </location>
</feature>
<dbReference type="Pfam" id="PF00591">
    <property type="entry name" value="Glycos_transf_3"/>
    <property type="match status" value="1"/>
</dbReference>
<feature type="domain" description="Glycosyl transferase family 3 N-terminal" evidence="9">
    <location>
        <begin position="9"/>
        <end position="70"/>
    </location>
</feature>
<dbReference type="EMBL" id="CAFBPZ010000092">
    <property type="protein sequence ID" value="CAB5040960.1"/>
    <property type="molecule type" value="Genomic_DNA"/>
</dbReference>
<keyword evidence="7" id="KW-0057">Aromatic amino acid biosynthesis</keyword>
<organism evidence="10">
    <name type="scientific">freshwater metagenome</name>
    <dbReference type="NCBI Taxonomy" id="449393"/>
    <lineage>
        <taxon>unclassified sequences</taxon>
        <taxon>metagenomes</taxon>
        <taxon>ecological metagenomes</taxon>
    </lineage>
</organism>
<protein>
    <recommendedName>
        <fullName evidence="2">anthranilate phosphoribosyltransferase</fullName>
        <ecNumber evidence="2">2.4.2.18</ecNumber>
    </recommendedName>
</protein>
<dbReference type="GO" id="GO:0000162">
    <property type="term" value="P:L-tryptophan biosynthetic process"/>
    <property type="evidence" value="ECO:0007669"/>
    <property type="project" value="UniProtKB-KW"/>
</dbReference>
<dbReference type="Gene3D" id="1.20.970.10">
    <property type="entry name" value="Transferase, Pyrimidine Nucleoside Phosphorylase, Chain C"/>
    <property type="match status" value="1"/>
</dbReference>
<keyword evidence="3" id="KW-0028">Amino-acid biosynthesis</keyword>
<dbReference type="InterPro" id="IPR017459">
    <property type="entry name" value="Glycosyl_Trfase_fam3_N_dom"/>
</dbReference>
<dbReference type="HAMAP" id="MF_00211">
    <property type="entry name" value="TrpD"/>
    <property type="match status" value="1"/>
</dbReference>
<comment type="pathway">
    <text evidence="1">Amino-acid biosynthesis; L-tryptophan biosynthesis; L-tryptophan from chorismate: step 2/5.</text>
</comment>
<evidence type="ECO:0000259" key="8">
    <source>
        <dbReference type="Pfam" id="PF00591"/>
    </source>
</evidence>
<proteinExistence type="inferred from homology"/>
<evidence type="ECO:0000256" key="4">
    <source>
        <dbReference type="ARBA" id="ARBA00022676"/>
    </source>
</evidence>
<dbReference type="GO" id="GO:0005829">
    <property type="term" value="C:cytosol"/>
    <property type="evidence" value="ECO:0007669"/>
    <property type="project" value="TreeGrafter"/>
</dbReference>
<dbReference type="PANTHER" id="PTHR43285">
    <property type="entry name" value="ANTHRANILATE PHOSPHORIBOSYLTRANSFERASE"/>
    <property type="match status" value="1"/>
</dbReference>
<dbReference type="FunFam" id="3.40.1030.10:FF:000002">
    <property type="entry name" value="Anthranilate phosphoribosyltransferase"/>
    <property type="match status" value="1"/>
</dbReference>
<dbReference type="InterPro" id="IPR005940">
    <property type="entry name" value="Anthranilate_Pribosyl_Tfrase"/>
</dbReference>
<evidence type="ECO:0000256" key="6">
    <source>
        <dbReference type="ARBA" id="ARBA00022822"/>
    </source>
</evidence>
<gene>
    <name evidence="10" type="ORF">UFOPK4237_01230</name>
</gene>
<dbReference type="Pfam" id="PF02885">
    <property type="entry name" value="Glycos_trans_3N"/>
    <property type="match status" value="1"/>
</dbReference>
<keyword evidence="4" id="KW-0328">Glycosyltransferase</keyword>
<dbReference type="NCBIfam" id="TIGR01245">
    <property type="entry name" value="trpD"/>
    <property type="match status" value="1"/>
</dbReference>
<dbReference type="GO" id="GO:0004048">
    <property type="term" value="F:anthranilate phosphoribosyltransferase activity"/>
    <property type="evidence" value="ECO:0007669"/>
    <property type="project" value="UniProtKB-EC"/>
</dbReference>
<dbReference type="Gene3D" id="3.40.1030.10">
    <property type="entry name" value="Nucleoside phosphorylase/phosphoribosyltransferase catalytic domain"/>
    <property type="match status" value="1"/>
</dbReference>
<evidence type="ECO:0000256" key="3">
    <source>
        <dbReference type="ARBA" id="ARBA00022605"/>
    </source>
</evidence>
<keyword evidence="5" id="KW-0808">Transferase</keyword>
<name>A0A6J7SL21_9ZZZZ</name>
<dbReference type="AlphaFoldDB" id="A0A6J7SL21"/>
<sequence length="363" mass="37662">MSSALTWPQLLGSLVAGVNLTAEQSAWAMQQMLSGEATDAQIAAFAVGLRAKGETPEEIQALVATMAAHANTFTTSQPAMDIVGTGGDQANTVNISTMTALVVAACGVPVAKHGNRAASSQTGTADVLEELGVVIELSPEQVRQCVEQVGIGFAFAPRHHPAMRHVGPVRKELGIPTVFNILGPLSNPAGASAMLLGVADATRAPIIAEVLAARGIRALVVRGDDGLDEISTTTTTSIWDVTGDSVVHTTLNPKELGLDEIDPELLVGGDRVRNAQLLRQVMGLESCDTQDELRIHAIRDVIALNAAAALVAYAALSGEGLTGNLHSRIAAQLPRAQAALQSGGAADLLQSWIAKTQEISTSN</sequence>
<dbReference type="InterPro" id="IPR036320">
    <property type="entry name" value="Glycosyl_Trfase_fam3_N_dom_sf"/>
</dbReference>
<reference evidence="10" key="1">
    <citation type="submission" date="2020-05" db="EMBL/GenBank/DDBJ databases">
        <authorList>
            <person name="Chiriac C."/>
            <person name="Salcher M."/>
            <person name="Ghai R."/>
            <person name="Kavagutti S V."/>
        </authorList>
    </citation>
    <scope>NUCLEOTIDE SEQUENCE</scope>
</reference>
<dbReference type="EC" id="2.4.2.18" evidence="2"/>
<keyword evidence="6" id="KW-0822">Tryptophan biosynthesis</keyword>
<evidence type="ECO:0000256" key="5">
    <source>
        <dbReference type="ARBA" id="ARBA00022679"/>
    </source>
</evidence>
<dbReference type="InterPro" id="IPR035902">
    <property type="entry name" value="Nuc_phospho_transferase"/>
</dbReference>
<dbReference type="SUPFAM" id="SSF52418">
    <property type="entry name" value="Nucleoside phosphorylase/phosphoribosyltransferase catalytic domain"/>
    <property type="match status" value="1"/>
</dbReference>
<evidence type="ECO:0000313" key="10">
    <source>
        <dbReference type="EMBL" id="CAB5040960.1"/>
    </source>
</evidence>
<evidence type="ECO:0000256" key="1">
    <source>
        <dbReference type="ARBA" id="ARBA00004907"/>
    </source>
</evidence>
<dbReference type="SUPFAM" id="SSF47648">
    <property type="entry name" value="Nucleoside phosphorylase/phosphoribosyltransferase N-terminal domain"/>
    <property type="match status" value="1"/>
</dbReference>
<dbReference type="PANTHER" id="PTHR43285:SF2">
    <property type="entry name" value="ANTHRANILATE PHOSPHORIBOSYLTRANSFERASE"/>
    <property type="match status" value="1"/>
</dbReference>